<proteinExistence type="predicted"/>
<organism evidence="1 2">
    <name type="scientific">Oryza sativa subsp. indica</name>
    <name type="common">Rice</name>
    <dbReference type="NCBI Taxonomy" id="39946"/>
    <lineage>
        <taxon>Eukaryota</taxon>
        <taxon>Viridiplantae</taxon>
        <taxon>Streptophyta</taxon>
        <taxon>Embryophyta</taxon>
        <taxon>Tracheophyta</taxon>
        <taxon>Spermatophyta</taxon>
        <taxon>Magnoliopsida</taxon>
        <taxon>Liliopsida</taxon>
        <taxon>Poales</taxon>
        <taxon>Poaceae</taxon>
        <taxon>BOP clade</taxon>
        <taxon>Oryzoideae</taxon>
        <taxon>Oryzeae</taxon>
        <taxon>Oryzinae</taxon>
        <taxon>Oryza</taxon>
        <taxon>Oryza sativa</taxon>
    </lineage>
</organism>
<evidence type="ECO:0000313" key="2">
    <source>
        <dbReference type="Proteomes" id="UP000007015"/>
    </source>
</evidence>
<protein>
    <submittedName>
        <fullName evidence="1">Uncharacterized protein</fullName>
    </submittedName>
</protein>
<dbReference type="AlphaFoldDB" id="A2YT30"/>
<reference evidence="1 2" key="1">
    <citation type="journal article" date="2005" name="PLoS Biol.">
        <title>The genomes of Oryza sativa: a history of duplications.</title>
        <authorList>
            <person name="Yu J."/>
            <person name="Wang J."/>
            <person name="Lin W."/>
            <person name="Li S."/>
            <person name="Li H."/>
            <person name="Zhou J."/>
            <person name="Ni P."/>
            <person name="Dong W."/>
            <person name="Hu S."/>
            <person name="Zeng C."/>
            <person name="Zhang J."/>
            <person name="Zhang Y."/>
            <person name="Li R."/>
            <person name="Xu Z."/>
            <person name="Li S."/>
            <person name="Li X."/>
            <person name="Zheng H."/>
            <person name="Cong L."/>
            <person name="Lin L."/>
            <person name="Yin J."/>
            <person name="Geng J."/>
            <person name="Li G."/>
            <person name="Shi J."/>
            <person name="Liu J."/>
            <person name="Lv H."/>
            <person name="Li J."/>
            <person name="Wang J."/>
            <person name="Deng Y."/>
            <person name="Ran L."/>
            <person name="Shi X."/>
            <person name="Wang X."/>
            <person name="Wu Q."/>
            <person name="Li C."/>
            <person name="Ren X."/>
            <person name="Wang J."/>
            <person name="Wang X."/>
            <person name="Li D."/>
            <person name="Liu D."/>
            <person name="Zhang X."/>
            <person name="Ji Z."/>
            <person name="Zhao W."/>
            <person name="Sun Y."/>
            <person name="Zhang Z."/>
            <person name="Bao J."/>
            <person name="Han Y."/>
            <person name="Dong L."/>
            <person name="Ji J."/>
            <person name="Chen P."/>
            <person name="Wu S."/>
            <person name="Liu J."/>
            <person name="Xiao Y."/>
            <person name="Bu D."/>
            <person name="Tan J."/>
            <person name="Yang L."/>
            <person name="Ye C."/>
            <person name="Zhang J."/>
            <person name="Xu J."/>
            <person name="Zhou Y."/>
            <person name="Yu Y."/>
            <person name="Zhang B."/>
            <person name="Zhuang S."/>
            <person name="Wei H."/>
            <person name="Liu B."/>
            <person name="Lei M."/>
            <person name="Yu H."/>
            <person name="Li Y."/>
            <person name="Xu H."/>
            <person name="Wei S."/>
            <person name="He X."/>
            <person name="Fang L."/>
            <person name="Zhang Z."/>
            <person name="Zhang Y."/>
            <person name="Huang X."/>
            <person name="Su Z."/>
            <person name="Tong W."/>
            <person name="Li J."/>
            <person name="Tong Z."/>
            <person name="Li S."/>
            <person name="Ye J."/>
            <person name="Wang L."/>
            <person name="Fang L."/>
            <person name="Lei T."/>
            <person name="Chen C."/>
            <person name="Chen H."/>
            <person name="Xu Z."/>
            <person name="Li H."/>
            <person name="Huang H."/>
            <person name="Zhang F."/>
            <person name="Xu H."/>
            <person name="Li N."/>
            <person name="Zhao C."/>
            <person name="Li S."/>
            <person name="Dong L."/>
            <person name="Huang Y."/>
            <person name="Li L."/>
            <person name="Xi Y."/>
            <person name="Qi Q."/>
            <person name="Li W."/>
            <person name="Zhang B."/>
            <person name="Hu W."/>
            <person name="Zhang Y."/>
            <person name="Tian X."/>
            <person name="Jiao Y."/>
            <person name="Liang X."/>
            <person name="Jin J."/>
            <person name="Gao L."/>
            <person name="Zheng W."/>
            <person name="Hao B."/>
            <person name="Liu S."/>
            <person name="Wang W."/>
            <person name="Yuan L."/>
            <person name="Cao M."/>
            <person name="McDermott J."/>
            <person name="Samudrala R."/>
            <person name="Wang J."/>
            <person name="Wong G.K."/>
            <person name="Yang H."/>
        </authorList>
    </citation>
    <scope>NUCLEOTIDE SEQUENCE [LARGE SCALE GENOMIC DNA]</scope>
    <source>
        <strain evidence="2">cv. 93-11</strain>
    </source>
</reference>
<dbReference type="Proteomes" id="UP000007015">
    <property type="component" value="Chromosome 8"/>
</dbReference>
<sequence length="73" mass="8099">MWWCRSRKSAARVEAEAAAVGVDHASIVPRLRRRRSDEDDAAVPERSSAAALGQGLRRWRGSDESVFLSVAFD</sequence>
<evidence type="ECO:0000313" key="1">
    <source>
        <dbReference type="EMBL" id="EAZ06241.1"/>
    </source>
</evidence>
<keyword evidence="2" id="KW-1185">Reference proteome</keyword>
<name>A2YT30_ORYSI</name>
<gene>
    <name evidence="1" type="ORF">OsI_28480</name>
</gene>
<dbReference type="EMBL" id="CM000133">
    <property type="protein sequence ID" value="EAZ06241.1"/>
    <property type="molecule type" value="Genomic_DNA"/>
</dbReference>
<dbReference type="Gramene" id="BGIOSGA028316-TA">
    <property type="protein sequence ID" value="BGIOSGA028316-PA"/>
    <property type="gene ID" value="BGIOSGA028316"/>
</dbReference>
<accession>A2YT30</accession>
<dbReference type="HOGENOM" id="CLU_2709180_0_0_1"/>